<proteinExistence type="predicted"/>
<evidence type="ECO:0008006" key="3">
    <source>
        <dbReference type="Google" id="ProtNLM"/>
    </source>
</evidence>
<dbReference type="AlphaFoldDB" id="A0A7J9CWZ0"/>
<dbReference type="PANTHER" id="PTHR31286:SF173">
    <property type="entry name" value="DUF4283 DOMAIN-CONTAINING PROTEIN"/>
    <property type="match status" value="1"/>
</dbReference>
<accession>A0A7J9CWZ0</accession>
<dbReference type="InterPro" id="IPR040256">
    <property type="entry name" value="At4g02000-like"/>
</dbReference>
<dbReference type="Proteomes" id="UP000593579">
    <property type="component" value="Unassembled WGS sequence"/>
</dbReference>
<feature type="non-terminal residue" evidence="1">
    <location>
        <position position="263"/>
    </location>
</feature>
<dbReference type="PANTHER" id="PTHR31286">
    <property type="entry name" value="GLYCINE-RICH CELL WALL STRUCTURAL PROTEIN 1.8-LIKE"/>
    <property type="match status" value="1"/>
</dbReference>
<organism evidence="1 2">
    <name type="scientific">Gossypium gossypioides</name>
    <name type="common">Mexican cotton</name>
    <name type="synonym">Selera gossypioides</name>
    <dbReference type="NCBI Taxonomy" id="34282"/>
    <lineage>
        <taxon>Eukaryota</taxon>
        <taxon>Viridiplantae</taxon>
        <taxon>Streptophyta</taxon>
        <taxon>Embryophyta</taxon>
        <taxon>Tracheophyta</taxon>
        <taxon>Spermatophyta</taxon>
        <taxon>Magnoliopsida</taxon>
        <taxon>eudicotyledons</taxon>
        <taxon>Gunneridae</taxon>
        <taxon>Pentapetalae</taxon>
        <taxon>rosids</taxon>
        <taxon>malvids</taxon>
        <taxon>Malvales</taxon>
        <taxon>Malvaceae</taxon>
        <taxon>Malvoideae</taxon>
        <taxon>Gossypium</taxon>
    </lineage>
</organism>
<evidence type="ECO:0000313" key="2">
    <source>
        <dbReference type="Proteomes" id="UP000593579"/>
    </source>
</evidence>
<name>A0A7J9CWZ0_GOSGO</name>
<protein>
    <recommendedName>
        <fullName evidence="3">DUF4283 domain-containing protein</fullName>
    </recommendedName>
</protein>
<comment type="caution">
    <text evidence="1">The sequence shown here is derived from an EMBL/GenBank/DDBJ whole genome shotgun (WGS) entry which is preliminary data.</text>
</comment>
<reference evidence="1 2" key="1">
    <citation type="journal article" date="2019" name="Genome Biol. Evol.">
        <title>Insights into the evolution of the New World diploid cottons (Gossypium, subgenus Houzingenia) based on genome sequencing.</title>
        <authorList>
            <person name="Grover C.E."/>
            <person name="Arick M.A. 2nd"/>
            <person name="Thrash A."/>
            <person name="Conover J.L."/>
            <person name="Sanders W.S."/>
            <person name="Peterson D.G."/>
            <person name="Frelichowski J.E."/>
            <person name="Scheffler J.A."/>
            <person name="Scheffler B.E."/>
            <person name="Wendel J.F."/>
        </authorList>
    </citation>
    <scope>NUCLEOTIDE SEQUENCE [LARGE SCALE GENOMIC DNA]</scope>
    <source>
        <strain evidence="1">5</strain>
        <tissue evidence="1">Leaf</tissue>
    </source>
</reference>
<keyword evidence="2" id="KW-1185">Reference proteome</keyword>
<gene>
    <name evidence="1" type="ORF">Gogos_019972</name>
</gene>
<dbReference type="EMBL" id="JABEZY010043978">
    <property type="protein sequence ID" value="MBA0752987.1"/>
    <property type="molecule type" value="Genomic_DNA"/>
</dbReference>
<evidence type="ECO:0000313" key="1">
    <source>
        <dbReference type="EMBL" id="MBA0752987.1"/>
    </source>
</evidence>
<sequence>MANFLSGEKVFESHLPYNQDTKKVWFKGGEGEVGDNMLVDLELREANRGAGSGSGDEIELMERDAKKINKQWNPDYRTPGLSRFMFKRSILKAVGGLVGKVAKLDFNTDSKTGGGFARMIVFVDLDRPLVSQVLVNGELQWVEYEALPTICFSYEKYGHTKEMCSSPTMTTNSEKGGGLENSSLGSRFMVLNDFENLDECGLSMDMGVSGKKSSGFKKDVGGLVDSNGGMGRNLFANDYRYVGSVKEGKKSVGRISKVVSGLQ</sequence>